<protein>
    <submittedName>
        <fullName evidence="1">Uncharacterized protein</fullName>
    </submittedName>
</protein>
<keyword evidence="2" id="KW-1185">Reference proteome</keyword>
<comment type="caution">
    <text evidence="1">The sequence shown here is derived from an EMBL/GenBank/DDBJ whole genome shotgun (WGS) entry which is preliminary data.</text>
</comment>
<dbReference type="EMBL" id="BSFP01000053">
    <property type="protein sequence ID" value="GLL05115.1"/>
    <property type="molecule type" value="Genomic_DNA"/>
</dbReference>
<name>A0A9W6KQ76_9ACTN</name>
<dbReference type="RefSeq" id="WP_271189794.1">
    <property type="nucleotide sequence ID" value="NZ_BSFP01000053.1"/>
</dbReference>
<reference evidence="1" key="1">
    <citation type="journal article" date="2014" name="Int. J. Syst. Evol. Microbiol.">
        <title>Complete genome sequence of Corynebacterium casei LMG S-19264T (=DSM 44701T), isolated from a smear-ripened cheese.</title>
        <authorList>
            <consortium name="US DOE Joint Genome Institute (JGI-PGF)"/>
            <person name="Walter F."/>
            <person name="Albersmeier A."/>
            <person name="Kalinowski J."/>
            <person name="Ruckert C."/>
        </authorList>
    </citation>
    <scope>NUCLEOTIDE SEQUENCE</scope>
    <source>
        <strain evidence="1">VKM Ac-1321</strain>
    </source>
</reference>
<accession>A0A9W6KQ76</accession>
<reference evidence="1" key="2">
    <citation type="submission" date="2023-01" db="EMBL/GenBank/DDBJ databases">
        <authorList>
            <person name="Sun Q."/>
            <person name="Evtushenko L."/>
        </authorList>
    </citation>
    <scope>NUCLEOTIDE SEQUENCE</scope>
    <source>
        <strain evidence="1">VKM Ac-1321</strain>
    </source>
</reference>
<dbReference type="AlphaFoldDB" id="A0A9W6KQ76"/>
<gene>
    <name evidence="1" type="ORF">GCM10017581_068620</name>
</gene>
<evidence type="ECO:0000313" key="1">
    <source>
        <dbReference type="EMBL" id="GLL05115.1"/>
    </source>
</evidence>
<sequence>MADDETQTRDLMVRALMRTLRHGAAGTKWKEVAEGVLDGSASLQQAAASDAYRELFHDAAARLNEHRRAIGDEAFEAERHEAGEVLAKLTDRIRQERERLERGAHHDPG</sequence>
<organism evidence="1 2">
    <name type="scientific">Dactylosporangium matsuzakiense</name>
    <dbReference type="NCBI Taxonomy" id="53360"/>
    <lineage>
        <taxon>Bacteria</taxon>
        <taxon>Bacillati</taxon>
        <taxon>Actinomycetota</taxon>
        <taxon>Actinomycetes</taxon>
        <taxon>Micromonosporales</taxon>
        <taxon>Micromonosporaceae</taxon>
        <taxon>Dactylosporangium</taxon>
    </lineage>
</organism>
<evidence type="ECO:0000313" key="2">
    <source>
        <dbReference type="Proteomes" id="UP001143480"/>
    </source>
</evidence>
<dbReference type="Proteomes" id="UP001143480">
    <property type="component" value="Unassembled WGS sequence"/>
</dbReference>
<proteinExistence type="predicted"/>